<dbReference type="InterPro" id="IPR051532">
    <property type="entry name" value="Ester_Hydrolysis_Enzymes"/>
</dbReference>
<dbReference type="AlphaFoldDB" id="A0A225DPI6"/>
<dbReference type="Gene3D" id="3.40.50.1110">
    <property type="entry name" value="SGNH hydrolase"/>
    <property type="match status" value="1"/>
</dbReference>
<evidence type="ECO:0000313" key="4">
    <source>
        <dbReference type="Proteomes" id="UP000214646"/>
    </source>
</evidence>
<dbReference type="GO" id="GO:0004622">
    <property type="term" value="F:phosphatidylcholine lysophospholipase activity"/>
    <property type="evidence" value="ECO:0007669"/>
    <property type="project" value="TreeGrafter"/>
</dbReference>
<dbReference type="InterPro" id="IPR008979">
    <property type="entry name" value="Galactose-bd-like_sf"/>
</dbReference>
<dbReference type="RefSeq" id="WP_088254167.1">
    <property type="nucleotide sequence ID" value="NZ_NIDE01000004.1"/>
</dbReference>
<protein>
    <recommendedName>
        <fullName evidence="2">SGNH hydrolase-type esterase domain-containing protein</fullName>
    </recommendedName>
</protein>
<feature type="chain" id="PRO_5012420477" description="SGNH hydrolase-type esterase domain-containing protein" evidence="1">
    <location>
        <begin position="22"/>
        <end position="401"/>
    </location>
</feature>
<dbReference type="InterPro" id="IPR036514">
    <property type="entry name" value="SGNH_hydro_sf"/>
</dbReference>
<dbReference type="EMBL" id="NIDE01000004">
    <property type="protein sequence ID" value="OWK43302.1"/>
    <property type="molecule type" value="Genomic_DNA"/>
</dbReference>
<proteinExistence type="predicted"/>
<dbReference type="InterPro" id="IPR013830">
    <property type="entry name" value="SGNH_hydro"/>
</dbReference>
<dbReference type="SUPFAM" id="SSF49785">
    <property type="entry name" value="Galactose-binding domain-like"/>
    <property type="match status" value="1"/>
</dbReference>
<gene>
    <name evidence="3" type="ORF">FRUB_02901</name>
</gene>
<accession>A0A225DPI6</accession>
<sequence length="401" mass="43836">MNRLVYACLIVPLAMSTLAAADGPILDDMDTIRFAPPKEKGTATLVDGKVGKAVRFDFADGCQSTFFTSRLRGTPAWDKVAGFSFWVKGDGSNHGGGLQLIYDDDFAVRFDYQFSIKGTDWQKVTVAWHDLVPVLPGPRSVPLDPAGTNKPSKISAVWVGKWWYWRDYAAHSFTLDDLRLEETIPADTQDYKPTGDPLARTRAKLKAGQSLTVVTMGDSLTDTRHWANRTVNWPALFQTRVAADFKSKVTVVNPAIGGTQLRQNLVLIPRWTAEAPEPDLVTICFGGNDWDSGMRGEQFRATCVDAIDRVRRATKGKADVLLITTVPAVERWTTMAELAGACRTAAKDRNAGLADAEKAFHDAGTTSGKEQLYVADKVHLGPPGHTLMVDSVLRAVAPGSR</sequence>
<organism evidence="3 4">
    <name type="scientific">Fimbriiglobus ruber</name>
    <dbReference type="NCBI Taxonomy" id="1908690"/>
    <lineage>
        <taxon>Bacteria</taxon>
        <taxon>Pseudomonadati</taxon>
        <taxon>Planctomycetota</taxon>
        <taxon>Planctomycetia</taxon>
        <taxon>Gemmatales</taxon>
        <taxon>Gemmataceae</taxon>
        <taxon>Fimbriiglobus</taxon>
    </lineage>
</organism>
<dbReference type="CDD" id="cd00229">
    <property type="entry name" value="SGNH_hydrolase"/>
    <property type="match status" value="1"/>
</dbReference>
<dbReference type="Pfam" id="PF13472">
    <property type="entry name" value="Lipase_GDSL_2"/>
    <property type="match status" value="1"/>
</dbReference>
<keyword evidence="1" id="KW-0732">Signal</keyword>
<dbReference type="PANTHER" id="PTHR30383">
    <property type="entry name" value="THIOESTERASE 1/PROTEASE 1/LYSOPHOSPHOLIPASE L1"/>
    <property type="match status" value="1"/>
</dbReference>
<dbReference type="Gene3D" id="2.60.120.430">
    <property type="entry name" value="Galactose-binding lectin"/>
    <property type="match status" value="1"/>
</dbReference>
<keyword evidence="4" id="KW-1185">Reference proteome</keyword>
<reference evidence="4" key="1">
    <citation type="submission" date="2017-06" db="EMBL/GenBank/DDBJ databases">
        <title>Genome analysis of Fimbriiglobus ruber SP5, the first member of the order Planctomycetales with confirmed chitinolytic capability.</title>
        <authorList>
            <person name="Ravin N.V."/>
            <person name="Rakitin A.L."/>
            <person name="Ivanova A.A."/>
            <person name="Beletsky A.V."/>
            <person name="Kulichevskaya I.S."/>
            <person name="Mardanov A.V."/>
            <person name="Dedysh S.N."/>
        </authorList>
    </citation>
    <scope>NUCLEOTIDE SEQUENCE [LARGE SCALE GENOMIC DNA]</scope>
    <source>
        <strain evidence="4">SP5</strain>
    </source>
</reference>
<dbReference type="OrthoDB" id="246065at2"/>
<evidence type="ECO:0000256" key="1">
    <source>
        <dbReference type="SAM" id="SignalP"/>
    </source>
</evidence>
<comment type="caution">
    <text evidence="3">The sequence shown here is derived from an EMBL/GenBank/DDBJ whole genome shotgun (WGS) entry which is preliminary data.</text>
</comment>
<feature type="signal peptide" evidence="1">
    <location>
        <begin position="1"/>
        <end position="21"/>
    </location>
</feature>
<evidence type="ECO:0000259" key="2">
    <source>
        <dbReference type="Pfam" id="PF13472"/>
    </source>
</evidence>
<dbReference type="Proteomes" id="UP000214646">
    <property type="component" value="Unassembled WGS sequence"/>
</dbReference>
<feature type="domain" description="SGNH hydrolase-type esterase" evidence="2">
    <location>
        <begin position="216"/>
        <end position="386"/>
    </location>
</feature>
<dbReference type="PANTHER" id="PTHR30383:SF5">
    <property type="entry name" value="SGNH HYDROLASE-TYPE ESTERASE DOMAIN-CONTAINING PROTEIN"/>
    <property type="match status" value="1"/>
</dbReference>
<dbReference type="SUPFAM" id="SSF52266">
    <property type="entry name" value="SGNH hydrolase"/>
    <property type="match status" value="1"/>
</dbReference>
<name>A0A225DPI6_9BACT</name>
<evidence type="ECO:0000313" key="3">
    <source>
        <dbReference type="EMBL" id="OWK43302.1"/>
    </source>
</evidence>